<dbReference type="Proteomes" id="UP000179344">
    <property type="component" value="Unassembled WGS sequence"/>
</dbReference>
<dbReference type="Pfam" id="PF00300">
    <property type="entry name" value="His_Phos_1"/>
    <property type="match status" value="1"/>
</dbReference>
<dbReference type="CDD" id="cd07067">
    <property type="entry name" value="HP_PGM_like"/>
    <property type="match status" value="1"/>
</dbReference>
<dbReference type="PANTHER" id="PTHR48100">
    <property type="entry name" value="BROAD-SPECIFICITY PHOSPHATASE YOR283W-RELATED"/>
    <property type="match status" value="1"/>
</dbReference>
<reference evidence="1 2" key="1">
    <citation type="journal article" date="2016" name="Nat. Commun.">
        <title>Thousands of microbial genomes shed light on interconnected biogeochemical processes in an aquifer system.</title>
        <authorList>
            <person name="Anantharaman K."/>
            <person name="Brown C.T."/>
            <person name="Hug L.A."/>
            <person name="Sharon I."/>
            <person name="Castelle C.J."/>
            <person name="Probst A.J."/>
            <person name="Thomas B.C."/>
            <person name="Singh A."/>
            <person name="Wilkins M.J."/>
            <person name="Karaoz U."/>
            <person name="Brodie E.L."/>
            <person name="Williams K.H."/>
            <person name="Hubbard S.S."/>
            <person name="Banfield J.F."/>
        </authorList>
    </citation>
    <scope>NUCLEOTIDE SEQUENCE [LARGE SCALE GENOMIC DNA]</scope>
</reference>
<dbReference type="GO" id="GO:0016791">
    <property type="term" value="F:phosphatase activity"/>
    <property type="evidence" value="ECO:0007669"/>
    <property type="project" value="TreeGrafter"/>
</dbReference>
<dbReference type="SMART" id="SM00855">
    <property type="entry name" value="PGAM"/>
    <property type="match status" value="1"/>
</dbReference>
<dbReference type="InterPro" id="IPR013078">
    <property type="entry name" value="His_Pase_superF_clade-1"/>
</dbReference>
<sequence>MTDTRIDLLRHGETEGGARYRGAGDDALSARGWEQMRAVVGESGPWSRIVSSPLQRCAAFARETEQIHRLPLDIEPRLRELHFGDWEGKTSAEIHAAWPDRLERFWSDPVNHPPPGGENFSAFQARVLGAWDDLLARHAGAHLLIVTHGGPIRVILGRARGLPWAEALCQPVPPASLHALVVSAATGRDITRTVAEARG</sequence>
<name>A0A1F6TFR9_9PROT</name>
<gene>
    <name evidence="1" type="ORF">A2V92_01795</name>
</gene>
<dbReference type="Gene3D" id="3.40.50.1240">
    <property type="entry name" value="Phosphoglycerate mutase-like"/>
    <property type="match status" value="1"/>
</dbReference>
<proteinExistence type="predicted"/>
<dbReference type="SUPFAM" id="SSF53254">
    <property type="entry name" value="Phosphoglycerate mutase-like"/>
    <property type="match status" value="1"/>
</dbReference>
<dbReference type="AlphaFoldDB" id="A0A1F6TFR9"/>
<organism evidence="1 2">
    <name type="scientific">Candidatus Muproteobacteria bacterium RBG_16_65_31</name>
    <dbReference type="NCBI Taxonomy" id="1817759"/>
    <lineage>
        <taxon>Bacteria</taxon>
        <taxon>Pseudomonadati</taxon>
        <taxon>Pseudomonadota</taxon>
        <taxon>Candidatus Muproteobacteria</taxon>
    </lineage>
</organism>
<dbReference type="EMBL" id="MFST01000094">
    <property type="protein sequence ID" value="OGI43952.1"/>
    <property type="molecule type" value="Genomic_DNA"/>
</dbReference>
<protein>
    <recommendedName>
        <fullName evidence="3">Alpha-ribazole phosphatase</fullName>
    </recommendedName>
</protein>
<accession>A0A1F6TFR9</accession>
<comment type="caution">
    <text evidence="1">The sequence shown here is derived from an EMBL/GenBank/DDBJ whole genome shotgun (WGS) entry which is preliminary data.</text>
</comment>
<evidence type="ECO:0008006" key="3">
    <source>
        <dbReference type="Google" id="ProtNLM"/>
    </source>
</evidence>
<evidence type="ECO:0000313" key="2">
    <source>
        <dbReference type="Proteomes" id="UP000179344"/>
    </source>
</evidence>
<evidence type="ECO:0000313" key="1">
    <source>
        <dbReference type="EMBL" id="OGI43952.1"/>
    </source>
</evidence>
<dbReference type="PANTHER" id="PTHR48100:SF1">
    <property type="entry name" value="HISTIDINE PHOSPHATASE FAMILY PROTEIN-RELATED"/>
    <property type="match status" value="1"/>
</dbReference>
<dbReference type="InterPro" id="IPR029033">
    <property type="entry name" value="His_PPase_superfam"/>
</dbReference>
<dbReference type="InterPro" id="IPR050275">
    <property type="entry name" value="PGM_Phosphatase"/>
</dbReference>
<dbReference type="GO" id="GO:0005737">
    <property type="term" value="C:cytoplasm"/>
    <property type="evidence" value="ECO:0007669"/>
    <property type="project" value="TreeGrafter"/>
</dbReference>